<feature type="compositionally biased region" description="Basic and acidic residues" evidence="9">
    <location>
        <begin position="24"/>
        <end position="33"/>
    </location>
</feature>
<reference evidence="11 12" key="1">
    <citation type="submission" date="2023-10" db="EMBL/GenBank/DDBJ databases">
        <title>Genomes of two closely related lineages of the louse Polyplax serrata with different host specificities.</title>
        <authorList>
            <person name="Martinu J."/>
            <person name="Tarabai H."/>
            <person name="Stefka J."/>
            <person name="Hypsa V."/>
        </authorList>
    </citation>
    <scope>NUCLEOTIDE SEQUENCE [LARGE SCALE GENOMIC DNA]</scope>
    <source>
        <strain evidence="11">HR10_N</strain>
    </source>
</reference>
<evidence type="ECO:0000256" key="8">
    <source>
        <dbReference type="RuleBase" id="RU291113"/>
    </source>
</evidence>
<evidence type="ECO:0000313" key="12">
    <source>
        <dbReference type="Proteomes" id="UP001372834"/>
    </source>
</evidence>
<keyword evidence="7 8" id="KW-0863">Zinc-finger</keyword>
<protein>
    <recommendedName>
        <fullName evidence="8">tRNA-dihydrouridine(47) synthase [NAD(P)(+)]</fullName>
        <ecNumber evidence="8">1.3.1.-</ecNumber>
    </recommendedName>
    <alternativeName>
        <fullName evidence="8">tRNA-dihydrouridine synthase 3</fullName>
    </alternativeName>
</protein>
<dbReference type="CDD" id="cd02801">
    <property type="entry name" value="DUS_like_FMN"/>
    <property type="match status" value="1"/>
</dbReference>
<keyword evidence="8" id="KW-0819">tRNA processing</keyword>
<name>A0AAN8RZW8_POLSC</name>
<dbReference type="InterPro" id="IPR000571">
    <property type="entry name" value="Znf_CCCH"/>
</dbReference>
<keyword evidence="8" id="KW-0288">FMN</keyword>
<dbReference type="EMBL" id="JAWJWE010000041">
    <property type="protein sequence ID" value="KAK6618575.1"/>
    <property type="molecule type" value="Genomic_DNA"/>
</dbReference>
<keyword evidence="8" id="KW-0285">Flavoprotein</keyword>
<dbReference type="InterPro" id="IPR035587">
    <property type="entry name" value="DUS-like_FMN-bd"/>
</dbReference>
<comment type="catalytic activity">
    <reaction evidence="6">
        <text>5,6-dihydrouridine(47) in tRNA + NADP(+) = uridine(47) in tRNA + NADPH + H(+)</text>
        <dbReference type="Rhea" id="RHEA:53360"/>
        <dbReference type="Rhea" id="RHEA-COMP:13539"/>
        <dbReference type="Rhea" id="RHEA-COMP:13540"/>
        <dbReference type="ChEBI" id="CHEBI:15378"/>
        <dbReference type="ChEBI" id="CHEBI:57783"/>
        <dbReference type="ChEBI" id="CHEBI:58349"/>
        <dbReference type="ChEBI" id="CHEBI:65315"/>
        <dbReference type="ChEBI" id="CHEBI:74443"/>
        <dbReference type="EC" id="1.3.1.89"/>
    </reaction>
    <physiologicalReaction direction="right-to-left" evidence="6">
        <dbReference type="Rhea" id="RHEA:53362"/>
    </physiologicalReaction>
</comment>
<comment type="caution">
    <text evidence="11">The sequence shown here is derived from an EMBL/GenBank/DDBJ whole genome shotgun (WGS) entry which is preliminary data.</text>
</comment>
<evidence type="ECO:0000256" key="9">
    <source>
        <dbReference type="SAM" id="MobiDB-lite"/>
    </source>
</evidence>
<keyword evidence="7 8" id="KW-0862">Zinc</keyword>
<dbReference type="GO" id="GO:0006397">
    <property type="term" value="P:mRNA processing"/>
    <property type="evidence" value="ECO:0007669"/>
    <property type="project" value="UniProtKB-KW"/>
</dbReference>
<dbReference type="Pfam" id="PF01207">
    <property type="entry name" value="Dus"/>
    <property type="match status" value="1"/>
</dbReference>
<keyword evidence="1" id="KW-0507">mRNA processing</keyword>
<dbReference type="PROSITE" id="PS50103">
    <property type="entry name" value="ZF_C3H1"/>
    <property type="match status" value="1"/>
</dbReference>
<feature type="zinc finger region" description="C3H1-type" evidence="7">
    <location>
        <begin position="124"/>
        <end position="149"/>
    </location>
</feature>
<comment type="catalytic activity">
    <reaction evidence="3">
        <text>5,6-dihydrouridine(47) in tRNA + NAD(+) = uridine(47) in tRNA + NADH + H(+)</text>
        <dbReference type="Rhea" id="RHEA:53364"/>
        <dbReference type="Rhea" id="RHEA-COMP:13539"/>
        <dbReference type="Rhea" id="RHEA-COMP:13540"/>
        <dbReference type="ChEBI" id="CHEBI:15378"/>
        <dbReference type="ChEBI" id="CHEBI:57540"/>
        <dbReference type="ChEBI" id="CHEBI:57945"/>
        <dbReference type="ChEBI" id="CHEBI:65315"/>
        <dbReference type="ChEBI" id="CHEBI:74443"/>
        <dbReference type="EC" id="1.3.1.89"/>
    </reaction>
    <physiologicalReaction direction="right-to-left" evidence="3">
        <dbReference type="Rhea" id="RHEA:53366"/>
    </physiologicalReaction>
</comment>
<feature type="region of interest" description="Disordered" evidence="9">
    <location>
        <begin position="20"/>
        <end position="60"/>
    </location>
</feature>
<evidence type="ECO:0000256" key="3">
    <source>
        <dbReference type="ARBA" id="ARBA00048266"/>
    </source>
</evidence>
<accession>A0AAN8RZW8</accession>
<comment type="catalytic activity">
    <reaction evidence="5">
        <text>a 5,6-dihydrouridine in mRNA + NADP(+) = a uridine in mRNA + NADPH + H(+)</text>
        <dbReference type="Rhea" id="RHEA:69855"/>
        <dbReference type="Rhea" id="RHEA-COMP:14658"/>
        <dbReference type="Rhea" id="RHEA-COMP:17789"/>
        <dbReference type="ChEBI" id="CHEBI:15378"/>
        <dbReference type="ChEBI" id="CHEBI:57783"/>
        <dbReference type="ChEBI" id="CHEBI:58349"/>
        <dbReference type="ChEBI" id="CHEBI:65315"/>
        <dbReference type="ChEBI" id="CHEBI:74443"/>
    </reaction>
    <physiologicalReaction direction="right-to-left" evidence="5">
        <dbReference type="Rhea" id="RHEA:69857"/>
    </physiologicalReaction>
</comment>
<evidence type="ECO:0000313" key="11">
    <source>
        <dbReference type="EMBL" id="KAK6618575.1"/>
    </source>
</evidence>
<dbReference type="AlphaFoldDB" id="A0AAN8RZW8"/>
<proteinExistence type="inferred from homology"/>
<evidence type="ECO:0000259" key="10">
    <source>
        <dbReference type="PROSITE" id="PS50103"/>
    </source>
</evidence>
<evidence type="ECO:0000256" key="5">
    <source>
        <dbReference type="ARBA" id="ARBA00049447"/>
    </source>
</evidence>
<dbReference type="PANTHER" id="PTHR45846:SF1">
    <property type="entry name" value="TRNA-DIHYDROURIDINE(47) SYNTHASE [NAD(P)(+)]-LIKE"/>
    <property type="match status" value="1"/>
</dbReference>
<feature type="domain" description="C3H1-type" evidence="10">
    <location>
        <begin position="124"/>
        <end position="149"/>
    </location>
</feature>
<comment type="function">
    <text evidence="2">Catalyzes the synthesis of dihydrouridine, a modified base, in various RNAs, such as tRNAs, mRNAs and some long non-coding RNAs (lncRNAs). Mainly modifies the uridine in position 47 (U47) in the D-loop of most cytoplasmic tRNAs. Also able to mediate the formation of dihydrouridine in some mRNAs, thereby regulating their translation.</text>
</comment>
<dbReference type="InterPro" id="IPR013785">
    <property type="entry name" value="Aldolase_TIM"/>
</dbReference>
<organism evidence="11 12">
    <name type="scientific">Polyplax serrata</name>
    <name type="common">Common mouse louse</name>
    <dbReference type="NCBI Taxonomy" id="468196"/>
    <lineage>
        <taxon>Eukaryota</taxon>
        <taxon>Metazoa</taxon>
        <taxon>Ecdysozoa</taxon>
        <taxon>Arthropoda</taxon>
        <taxon>Hexapoda</taxon>
        <taxon>Insecta</taxon>
        <taxon>Pterygota</taxon>
        <taxon>Neoptera</taxon>
        <taxon>Paraneoptera</taxon>
        <taxon>Psocodea</taxon>
        <taxon>Troctomorpha</taxon>
        <taxon>Phthiraptera</taxon>
        <taxon>Anoplura</taxon>
        <taxon>Polyplacidae</taxon>
        <taxon>Polyplax</taxon>
    </lineage>
</organism>
<dbReference type="PANTHER" id="PTHR45846">
    <property type="entry name" value="TRNA-DIHYDROURIDINE(47) SYNTHASE [NAD(P)(+)]-LIKE"/>
    <property type="match status" value="1"/>
</dbReference>
<evidence type="ECO:0000256" key="4">
    <source>
        <dbReference type="ARBA" id="ARBA00048342"/>
    </source>
</evidence>
<dbReference type="Gene3D" id="3.20.20.70">
    <property type="entry name" value="Aldolase class I"/>
    <property type="match status" value="1"/>
</dbReference>
<keyword evidence="8" id="KW-0560">Oxidoreductase</keyword>
<evidence type="ECO:0000256" key="7">
    <source>
        <dbReference type="PROSITE-ProRule" id="PRU00723"/>
    </source>
</evidence>
<dbReference type="Proteomes" id="UP001372834">
    <property type="component" value="Unassembled WGS sequence"/>
</dbReference>
<evidence type="ECO:0000256" key="6">
    <source>
        <dbReference type="ARBA" id="ARBA00049513"/>
    </source>
</evidence>
<dbReference type="GO" id="GO:0050660">
    <property type="term" value="F:flavin adenine dinucleotide binding"/>
    <property type="evidence" value="ECO:0007669"/>
    <property type="project" value="UniProtKB-UniRule"/>
</dbReference>
<comment type="cofactor">
    <cofactor evidence="8">
        <name>FMN</name>
        <dbReference type="ChEBI" id="CHEBI:58210"/>
    </cofactor>
</comment>
<keyword evidence="7 8" id="KW-0479">Metal-binding</keyword>
<dbReference type="GO" id="GO:0003723">
    <property type="term" value="F:RNA binding"/>
    <property type="evidence" value="ECO:0007669"/>
    <property type="project" value="TreeGrafter"/>
</dbReference>
<comment type="similarity">
    <text evidence="8">Belongs to the dus family. Dus3 subfamily.</text>
</comment>
<dbReference type="SUPFAM" id="SSF51395">
    <property type="entry name" value="FMN-linked oxidoreductases"/>
    <property type="match status" value="1"/>
</dbReference>
<dbReference type="EC" id="1.3.1.-" evidence="8"/>
<dbReference type="GO" id="GO:0102265">
    <property type="term" value="F:tRNA-dihydrouridine47 synthase activity"/>
    <property type="evidence" value="ECO:0007669"/>
    <property type="project" value="UniProtKB-EC"/>
</dbReference>
<gene>
    <name evidence="11" type="ORF">RUM43_012966</name>
</gene>
<evidence type="ECO:0000256" key="1">
    <source>
        <dbReference type="ARBA" id="ARBA00022664"/>
    </source>
</evidence>
<feature type="compositionally biased region" description="Basic and acidic residues" evidence="9">
    <location>
        <begin position="40"/>
        <end position="49"/>
    </location>
</feature>
<dbReference type="GO" id="GO:0008270">
    <property type="term" value="F:zinc ion binding"/>
    <property type="evidence" value="ECO:0007669"/>
    <property type="project" value="UniProtKB-KW"/>
</dbReference>
<comment type="catalytic activity">
    <reaction evidence="4">
        <text>a 5,6-dihydrouridine in mRNA + NAD(+) = a uridine in mRNA + NADH + H(+)</text>
        <dbReference type="Rhea" id="RHEA:69851"/>
        <dbReference type="Rhea" id="RHEA-COMP:14658"/>
        <dbReference type="Rhea" id="RHEA-COMP:17789"/>
        <dbReference type="ChEBI" id="CHEBI:15378"/>
        <dbReference type="ChEBI" id="CHEBI:57540"/>
        <dbReference type="ChEBI" id="CHEBI:57945"/>
        <dbReference type="ChEBI" id="CHEBI:65315"/>
        <dbReference type="ChEBI" id="CHEBI:74443"/>
    </reaction>
    <physiologicalReaction direction="right-to-left" evidence="4">
        <dbReference type="Rhea" id="RHEA:69853"/>
    </physiologicalReaction>
</comment>
<sequence length="618" mass="71096">MADSKKNLVNIAMIKPQYIATDEISSKSDQKQEEGEDGETPDKKAKLDSNDTNNDPFRRHKNKKFVKNPRFRGREKTSIYENLCKTLIDVPVSEPMPVCESLRCRYLHDVNKFLQSKPPDIGNECHVFQTRGHCPRGISCRFGSQHITENGRNLVDESIKVQYEKNVPKTLTFYTKELENDLRKRSYDFKKSEEILDILPKSKPLPPVPQFGLFNGPVWESNEIDFTEDIDVPTPPPTTEIPPLIEEAIGPCPDDDLFKLHLAEKKKIDWRDKLYLAPLNNFGNLPFRRICKELGADVTCSETVAANSLLQSQPFEWLLTKRHETENLFGIQLFGNNPYTMTKCAQLLEENTNISFIDVNVGSPGDTIIRSRGTNHIKREKVMETIVRCVSRVSSLPITVSTRLGDYSEEKIASKFLPNYKACEISLVTVQGRNRETKQIDWDYVNDLSQKLSPVRVFGLSDVISSRDYLQIKEDYRNVSGALIGRGALVKPWLFTEVKQQKDWDISSRERLDILKRFVNYGLEHWGSDTKGVELTRRFLLDWLSFLCRYIPVGLLEQPPQKLHDKSPKFIGRDDIETLLGSQNPSDWIKISEMFLGPYPENYQFTPRIKSNLWPIDS</sequence>
<evidence type="ECO:0000256" key="2">
    <source>
        <dbReference type="ARBA" id="ARBA00045365"/>
    </source>
</evidence>